<dbReference type="InterPro" id="IPR052920">
    <property type="entry name" value="DNA-binding_regulatory"/>
</dbReference>
<dbReference type="InterPro" id="IPR001849">
    <property type="entry name" value="PH_domain"/>
</dbReference>
<accession>A0AAD7XRG2</accession>
<dbReference type="InterPro" id="IPR029058">
    <property type="entry name" value="AB_hydrolase_fold"/>
</dbReference>
<name>A0AAD7XRG2_9STRA</name>
<evidence type="ECO:0000256" key="1">
    <source>
        <dbReference type="SAM" id="MobiDB-lite"/>
    </source>
</evidence>
<dbReference type="Pfam" id="PF02129">
    <property type="entry name" value="Peptidase_S15"/>
    <property type="match status" value="1"/>
</dbReference>
<evidence type="ECO:0000313" key="3">
    <source>
        <dbReference type="EMBL" id="KAJ8613153.1"/>
    </source>
</evidence>
<keyword evidence="4" id="KW-1185">Reference proteome</keyword>
<evidence type="ECO:0000259" key="2">
    <source>
        <dbReference type="PROSITE" id="PS50003"/>
    </source>
</evidence>
<proteinExistence type="predicted"/>
<dbReference type="InterPro" id="IPR000383">
    <property type="entry name" value="Xaa-Pro-like_dom"/>
</dbReference>
<dbReference type="SMART" id="SM00233">
    <property type="entry name" value="PH"/>
    <property type="match status" value="1"/>
</dbReference>
<reference evidence="3" key="1">
    <citation type="submission" date="2023-01" db="EMBL/GenBank/DDBJ databases">
        <title>Metagenome sequencing of chrysophaentin producing Chrysophaeum taylorii.</title>
        <authorList>
            <person name="Davison J."/>
            <person name="Bewley C."/>
        </authorList>
    </citation>
    <scope>NUCLEOTIDE SEQUENCE</scope>
    <source>
        <strain evidence="3">NIES-1699</strain>
    </source>
</reference>
<dbReference type="GO" id="GO:0016787">
    <property type="term" value="F:hydrolase activity"/>
    <property type="evidence" value="ECO:0007669"/>
    <property type="project" value="InterPro"/>
</dbReference>
<evidence type="ECO:0000313" key="4">
    <source>
        <dbReference type="Proteomes" id="UP001230188"/>
    </source>
</evidence>
<dbReference type="AlphaFoldDB" id="A0AAD7XRG2"/>
<feature type="region of interest" description="Disordered" evidence="1">
    <location>
        <begin position="119"/>
        <end position="152"/>
    </location>
</feature>
<dbReference type="SUPFAM" id="SSF50729">
    <property type="entry name" value="PH domain-like"/>
    <property type="match status" value="1"/>
</dbReference>
<dbReference type="EMBL" id="JAQMWT010000036">
    <property type="protein sequence ID" value="KAJ8613153.1"/>
    <property type="molecule type" value="Genomic_DNA"/>
</dbReference>
<gene>
    <name evidence="3" type="ORF">CTAYLR_004810</name>
</gene>
<dbReference type="PANTHER" id="PTHR43358:SF4">
    <property type="entry name" value="ALPHA_BETA HYDROLASE FOLD-1 DOMAIN-CONTAINING PROTEIN"/>
    <property type="match status" value="1"/>
</dbReference>
<protein>
    <recommendedName>
        <fullName evidence="2">PH domain-containing protein</fullName>
    </recommendedName>
</protein>
<feature type="domain" description="PH" evidence="2">
    <location>
        <begin position="17"/>
        <end position="116"/>
    </location>
</feature>
<organism evidence="3 4">
    <name type="scientific">Chrysophaeum taylorii</name>
    <dbReference type="NCBI Taxonomy" id="2483200"/>
    <lineage>
        <taxon>Eukaryota</taxon>
        <taxon>Sar</taxon>
        <taxon>Stramenopiles</taxon>
        <taxon>Ochrophyta</taxon>
        <taxon>Pelagophyceae</taxon>
        <taxon>Pelagomonadales</taxon>
        <taxon>Pelagomonadaceae</taxon>
        <taxon>Chrysophaeum</taxon>
    </lineage>
</organism>
<dbReference type="Gene3D" id="3.40.50.1820">
    <property type="entry name" value="alpha/beta hydrolase"/>
    <property type="match status" value="1"/>
</dbReference>
<dbReference type="Gene3D" id="2.30.29.30">
    <property type="entry name" value="Pleckstrin-homology domain (PH domain)/Phosphotyrosine-binding domain (PTB)"/>
    <property type="match status" value="1"/>
</dbReference>
<dbReference type="InterPro" id="IPR011993">
    <property type="entry name" value="PH-like_dom_sf"/>
</dbReference>
<feature type="compositionally biased region" description="Basic and acidic residues" evidence="1">
    <location>
        <begin position="258"/>
        <end position="267"/>
    </location>
</feature>
<dbReference type="SUPFAM" id="SSF53474">
    <property type="entry name" value="alpha/beta-Hydrolases"/>
    <property type="match status" value="1"/>
</dbReference>
<feature type="region of interest" description="Disordered" evidence="1">
    <location>
        <begin position="252"/>
        <end position="278"/>
    </location>
</feature>
<comment type="caution">
    <text evidence="3">The sequence shown here is derived from an EMBL/GenBank/DDBJ whole genome shotgun (WGS) entry which is preliminary data.</text>
</comment>
<dbReference type="Proteomes" id="UP001230188">
    <property type="component" value="Unassembled WGS sequence"/>
</dbReference>
<dbReference type="PROSITE" id="PS50003">
    <property type="entry name" value="PH_DOMAIN"/>
    <property type="match status" value="1"/>
</dbReference>
<dbReference type="PANTHER" id="PTHR43358">
    <property type="entry name" value="ALPHA/BETA-HYDROLASE"/>
    <property type="match status" value="1"/>
</dbReference>
<sequence length="588" mass="65268">MLCACYGASEEDGQFQTPIKAGWVRSRLVGTFAVERRRWFVLRVFERGASLSYYADDGGRRLLGSLPLASLDAIGDVALMVRLCTRCHPREVVMTLRFEALEEKIDWWRRIREATRRDVEPASPRKRSSSTTALGDGDSDESPVNRRDRRNSETVAVERGVVWESHGMCVVEDAEGRVSIEPRLVYQAKVAYSRIVRAYIRPPRADYELAALGPRAFVFGDRSYARRDKEIRNARGRLVRYSVWREVSKSRTQSKHFARPDERKEPEPPSGDDENDERAPRATIVYAHGNASSRVEGLSQLSLALSLGRGVQFVALDCCGSGLSEGEFVSLGLKEQDDVVAVLDAERAALGKVALWGRSMGAVTTLLVSATRDPDVAAVVCDSAYASLRDLSLDVARRGAASLPTFVARSALRWIRDSVLRRADFDIFDVDALKHAPECAAPAFFICAADDNFVEASHTARLHDALGSDVKELCVCPGSHNSTRPTEAFDRVEAFLRNALGLPDDRPFASTLDKDLEGLLPESRQDRPNFAALSPWIIENLRAKRRDALANADAPPAPRWLEQDRVDLVVDHMQATTLAAAEEIARFV</sequence>
<feature type="compositionally biased region" description="Basic and acidic residues" evidence="1">
    <location>
        <begin position="143"/>
        <end position="152"/>
    </location>
</feature>